<sequence>MTVQDILDRLKVALVDESHTLWTEAELLGYINDALSALVIARPDLGFKTHSYNSASKSIEKPTDYYRFETVQSAGGIAIQFVDIHKLNQLEPTWRTATGMPYCWTRYDDHVDEVFLVPAPSEAIDIEIIYSAHLAVSIITDVLPVPAIYEGLILDFVLYRAFSKTGQGGSDMNKALSHQNSFYSTLGQKQQVDISRLQLQEKKENSR</sequence>
<dbReference type="Proteomes" id="UP000235611">
    <property type="component" value="Unassembled WGS sequence"/>
</dbReference>
<dbReference type="AlphaFoldDB" id="A0AAP8MVH6"/>
<dbReference type="InterPro" id="IPR056209">
    <property type="entry name" value="SU10_adaptor"/>
</dbReference>
<gene>
    <name evidence="1" type="ORF">BCS93_11100</name>
</gene>
<accession>A0AAP8MVH6</accession>
<dbReference type="EMBL" id="MDBO01000075">
    <property type="protein sequence ID" value="PMP10214.1"/>
    <property type="molecule type" value="Genomic_DNA"/>
</dbReference>
<dbReference type="RefSeq" id="WP_102477770.1">
    <property type="nucleotide sequence ID" value="NZ_MDBO01000075.1"/>
</dbReference>
<evidence type="ECO:0000313" key="1">
    <source>
        <dbReference type="EMBL" id="PMP10214.1"/>
    </source>
</evidence>
<name>A0AAP8MVH6_9VIBR</name>
<reference evidence="2" key="1">
    <citation type="submission" date="2016-07" db="EMBL/GenBank/DDBJ databases">
        <title>Nontailed viruses are major unrecognized killers of bacteria in the ocean.</title>
        <authorList>
            <person name="Kauffman K."/>
            <person name="Hussain F."/>
            <person name="Yang J."/>
            <person name="Arevalo P."/>
            <person name="Brown J."/>
            <person name="Cutler M."/>
            <person name="Kelly L."/>
            <person name="Polz M.F."/>
        </authorList>
    </citation>
    <scope>NUCLEOTIDE SEQUENCE [LARGE SCALE GENOMIC DNA]</scope>
    <source>
        <strain evidence="2">10N.222.49.A5</strain>
    </source>
</reference>
<organism evidence="1 2">
    <name type="scientific">Vibrio breoganii</name>
    <dbReference type="NCBI Taxonomy" id="553239"/>
    <lineage>
        <taxon>Bacteria</taxon>
        <taxon>Pseudomonadati</taxon>
        <taxon>Pseudomonadota</taxon>
        <taxon>Gammaproteobacteria</taxon>
        <taxon>Vibrionales</taxon>
        <taxon>Vibrionaceae</taxon>
        <taxon>Vibrio</taxon>
    </lineage>
</organism>
<comment type="caution">
    <text evidence="1">The sequence shown here is derived from an EMBL/GenBank/DDBJ whole genome shotgun (WGS) entry which is preliminary data.</text>
</comment>
<proteinExistence type="predicted"/>
<evidence type="ECO:0000313" key="2">
    <source>
        <dbReference type="Proteomes" id="UP000235611"/>
    </source>
</evidence>
<protein>
    <submittedName>
        <fullName evidence="1">Uncharacterized protein</fullName>
    </submittedName>
</protein>
<dbReference type="Pfam" id="PF24175">
    <property type="entry name" value="SU10_adaptor"/>
    <property type="match status" value="1"/>
</dbReference>